<name>A0AA88T3Z3_CHASR</name>
<comment type="caution">
    <text evidence="1">The sequence shown here is derived from an EMBL/GenBank/DDBJ whole genome shotgun (WGS) entry which is preliminary data.</text>
</comment>
<accession>A0AA88T3Z3</accession>
<dbReference type="Proteomes" id="UP001187415">
    <property type="component" value="Unassembled WGS sequence"/>
</dbReference>
<dbReference type="AlphaFoldDB" id="A0AA88T3Z3"/>
<gene>
    <name evidence="1" type="ORF">Q5P01_002679</name>
</gene>
<evidence type="ECO:0000313" key="1">
    <source>
        <dbReference type="EMBL" id="KAK2863146.1"/>
    </source>
</evidence>
<evidence type="ECO:0000313" key="2">
    <source>
        <dbReference type="Proteomes" id="UP001187415"/>
    </source>
</evidence>
<sequence>MTLAVELQCGSTEELLTAGTVSKQSEAADKAASPSSLRQEMDIIQDEKLLEDVQHITSPLVTVDLRASSLLGH</sequence>
<proteinExistence type="predicted"/>
<organism evidence="1 2">
    <name type="scientific">Channa striata</name>
    <name type="common">Snakehead murrel</name>
    <name type="synonym">Ophicephalus striatus</name>
    <dbReference type="NCBI Taxonomy" id="64152"/>
    <lineage>
        <taxon>Eukaryota</taxon>
        <taxon>Metazoa</taxon>
        <taxon>Chordata</taxon>
        <taxon>Craniata</taxon>
        <taxon>Vertebrata</taxon>
        <taxon>Euteleostomi</taxon>
        <taxon>Actinopterygii</taxon>
        <taxon>Neopterygii</taxon>
        <taxon>Teleostei</taxon>
        <taxon>Neoteleostei</taxon>
        <taxon>Acanthomorphata</taxon>
        <taxon>Anabantaria</taxon>
        <taxon>Anabantiformes</taxon>
        <taxon>Channoidei</taxon>
        <taxon>Channidae</taxon>
        <taxon>Channa</taxon>
    </lineage>
</organism>
<dbReference type="EMBL" id="JAUPFM010000001">
    <property type="protein sequence ID" value="KAK2863146.1"/>
    <property type="molecule type" value="Genomic_DNA"/>
</dbReference>
<reference evidence="1" key="1">
    <citation type="submission" date="2023-07" db="EMBL/GenBank/DDBJ databases">
        <title>Chromosome-level Genome Assembly of Striped Snakehead (Channa striata).</title>
        <authorList>
            <person name="Liu H."/>
        </authorList>
    </citation>
    <scope>NUCLEOTIDE SEQUENCE</scope>
    <source>
        <strain evidence="1">Gz</strain>
        <tissue evidence="1">Muscle</tissue>
    </source>
</reference>
<protein>
    <submittedName>
        <fullName evidence="1">Uncharacterized protein</fullName>
    </submittedName>
</protein>
<keyword evidence="2" id="KW-1185">Reference proteome</keyword>